<reference evidence="3" key="1">
    <citation type="journal article" date="2019" name="Sci. Rep.">
        <title>Draft genome of Tanacetum cinerariifolium, the natural source of mosquito coil.</title>
        <authorList>
            <person name="Yamashiro T."/>
            <person name="Shiraishi A."/>
            <person name="Satake H."/>
            <person name="Nakayama K."/>
        </authorList>
    </citation>
    <scope>NUCLEOTIDE SEQUENCE</scope>
</reference>
<feature type="compositionally biased region" description="Low complexity" evidence="1">
    <location>
        <begin position="155"/>
        <end position="169"/>
    </location>
</feature>
<feature type="compositionally biased region" description="Low complexity" evidence="1">
    <location>
        <begin position="17"/>
        <end position="31"/>
    </location>
</feature>
<dbReference type="AlphaFoldDB" id="A0A699RXB9"/>
<feature type="non-terminal residue" evidence="3">
    <location>
        <position position="179"/>
    </location>
</feature>
<gene>
    <name evidence="3" type="ORF">Tci_861597</name>
</gene>
<protein>
    <submittedName>
        <fullName evidence="3">Uncharacterized protein</fullName>
    </submittedName>
</protein>
<keyword evidence="2" id="KW-1133">Transmembrane helix</keyword>
<sequence>SAEYAHLPGALGDARAPRSSRGPGRRPGSSAPAAAVLRAAFLQRERSYPSSNLGRLMLLNGPLLALIGLLLIVAANAEGYLGGLGQIMAIWGLLGLGTLLNLRLASKTKDSRAGYLLMAGLYGAVFGFFTYAFGNMAAATTAAAAATAAKAAETTAAPSEATPSAAEHAAATREVAEND</sequence>
<feature type="transmembrane region" description="Helical" evidence="2">
    <location>
        <begin position="83"/>
        <end position="102"/>
    </location>
</feature>
<feature type="compositionally biased region" description="Basic and acidic residues" evidence="1">
    <location>
        <begin position="170"/>
        <end position="179"/>
    </location>
</feature>
<keyword evidence="2" id="KW-0812">Transmembrane</keyword>
<name>A0A699RXB9_TANCI</name>
<evidence type="ECO:0000313" key="3">
    <source>
        <dbReference type="EMBL" id="GFC89627.1"/>
    </source>
</evidence>
<evidence type="ECO:0000256" key="2">
    <source>
        <dbReference type="SAM" id="Phobius"/>
    </source>
</evidence>
<keyword evidence="2" id="KW-0472">Membrane</keyword>
<feature type="non-terminal residue" evidence="3">
    <location>
        <position position="1"/>
    </location>
</feature>
<organism evidence="3">
    <name type="scientific">Tanacetum cinerariifolium</name>
    <name type="common">Dalmatian daisy</name>
    <name type="synonym">Chrysanthemum cinerariifolium</name>
    <dbReference type="NCBI Taxonomy" id="118510"/>
    <lineage>
        <taxon>Eukaryota</taxon>
        <taxon>Viridiplantae</taxon>
        <taxon>Streptophyta</taxon>
        <taxon>Embryophyta</taxon>
        <taxon>Tracheophyta</taxon>
        <taxon>Spermatophyta</taxon>
        <taxon>Magnoliopsida</taxon>
        <taxon>eudicotyledons</taxon>
        <taxon>Gunneridae</taxon>
        <taxon>Pentapetalae</taxon>
        <taxon>asterids</taxon>
        <taxon>campanulids</taxon>
        <taxon>Asterales</taxon>
        <taxon>Asteraceae</taxon>
        <taxon>Asteroideae</taxon>
        <taxon>Anthemideae</taxon>
        <taxon>Anthemidinae</taxon>
        <taxon>Tanacetum</taxon>
    </lineage>
</organism>
<feature type="region of interest" description="Disordered" evidence="1">
    <location>
        <begin position="1"/>
        <end position="31"/>
    </location>
</feature>
<feature type="transmembrane region" description="Helical" evidence="2">
    <location>
        <begin position="114"/>
        <end position="134"/>
    </location>
</feature>
<feature type="transmembrane region" description="Helical" evidence="2">
    <location>
        <begin position="56"/>
        <end position="77"/>
    </location>
</feature>
<accession>A0A699RXB9</accession>
<proteinExistence type="predicted"/>
<feature type="region of interest" description="Disordered" evidence="1">
    <location>
        <begin position="155"/>
        <end position="179"/>
    </location>
</feature>
<dbReference type="EMBL" id="BKCJ011121873">
    <property type="protein sequence ID" value="GFC89627.1"/>
    <property type="molecule type" value="Genomic_DNA"/>
</dbReference>
<evidence type="ECO:0000256" key="1">
    <source>
        <dbReference type="SAM" id="MobiDB-lite"/>
    </source>
</evidence>
<comment type="caution">
    <text evidence="3">The sequence shown here is derived from an EMBL/GenBank/DDBJ whole genome shotgun (WGS) entry which is preliminary data.</text>
</comment>